<dbReference type="SUPFAM" id="SSF47923">
    <property type="entry name" value="Ypt/Rab-GAP domain of gyp1p"/>
    <property type="match status" value="1"/>
</dbReference>
<evidence type="ECO:0000313" key="3">
    <source>
        <dbReference type="Proteomes" id="UP001370490"/>
    </source>
</evidence>
<dbReference type="Proteomes" id="UP001370490">
    <property type="component" value="Unassembled WGS sequence"/>
</dbReference>
<proteinExistence type="predicted"/>
<keyword evidence="3" id="KW-1185">Reference proteome</keyword>
<feature type="domain" description="Rab-GAP TBC" evidence="1">
    <location>
        <begin position="14"/>
        <end position="67"/>
    </location>
</feature>
<sequence>MDLRMSGILHGYKVTGMSDLLSSILYVMRDECEAFWCFVALMEHLGPNFNHDQNGMHSQPFALSKLIGVWNKWSGFAIKLLGSNNLDYSYKSLNEFFEKHTKDRYCQEEYMIQSDAPSTITSSELGKLEAEGARRSATPTEADRPRGIVKEGGLKRIRAMAIRILGETTSLLSELFSLMGLFDPIITFFGSFIKVNELGAKLVNLQHLWVVGCPWAVGCPVEQSTVLKWLAAHMGSRPCNMHTVGCFSMWLTKRCKLLADSLG</sequence>
<dbReference type="EMBL" id="JBAMMX010000007">
    <property type="protein sequence ID" value="KAK6937119.1"/>
    <property type="molecule type" value="Genomic_DNA"/>
</dbReference>
<dbReference type="InterPro" id="IPR000195">
    <property type="entry name" value="Rab-GAP-TBC_dom"/>
</dbReference>
<dbReference type="Gene3D" id="1.10.8.270">
    <property type="entry name" value="putative rabgap domain of human tbc1 domain family member 14 like domains"/>
    <property type="match status" value="1"/>
</dbReference>
<dbReference type="Pfam" id="PF00566">
    <property type="entry name" value="RabGAP-TBC"/>
    <property type="match status" value="1"/>
</dbReference>
<evidence type="ECO:0000259" key="1">
    <source>
        <dbReference type="Pfam" id="PF00566"/>
    </source>
</evidence>
<comment type="caution">
    <text evidence="2">The sequence shown here is derived from an EMBL/GenBank/DDBJ whole genome shotgun (WGS) entry which is preliminary data.</text>
</comment>
<gene>
    <name evidence="2" type="ORF">RJ641_034149</name>
</gene>
<evidence type="ECO:0000313" key="2">
    <source>
        <dbReference type="EMBL" id="KAK6937119.1"/>
    </source>
</evidence>
<dbReference type="InterPro" id="IPR035969">
    <property type="entry name" value="Rab-GAP_TBC_sf"/>
</dbReference>
<accession>A0AAN8VNM4</accession>
<dbReference type="AlphaFoldDB" id="A0AAN8VNM4"/>
<reference evidence="2 3" key="1">
    <citation type="submission" date="2023-12" db="EMBL/GenBank/DDBJ databases">
        <title>A high-quality genome assembly for Dillenia turbinata (Dilleniales).</title>
        <authorList>
            <person name="Chanderbali A."/>
        </authorList>
    </citation>
    <scope>NUCLEOTIDE SEQUENCE [LARGE SCALE GENOMIC DNA]</scope>
    <source>
        <strain evidence="2">LSX21</strain>
        <tissue evidence="2">Leaf</tissue>
    </source>
</reference>
<name>A0AAN8VNM4_9MAGN</name>
<organism evidence="2 3">
    <name type="scientific">Dillenia turbinata</name>
    <dbReference type="NCBI Taxonomy" id="194707"/>
    <lineage>
        <taxon>Eukaryota</taxon>
        <taxon>Viridiplantae</taxon>
        <taxon>Streptophyta</taxon>
        <taxon>Embryophyta</taxon>
        <taxon>Tracheophyta</taxon>
        <taxon>Spermatophyta</taxon>
        <taxon>Magnoliopsida</taxon>
        <taxon>eudicotyledons</taxon>
        <taxon>Gunneridae</taxon>
        <taxon>Pentapetalae</taxon>
        <taxon>Dilleniales</taxon>
        <taxon>Dilleniaceae</taxon>
        <taxon>Dillenia</taxon>
    </lineage>
</organism>
<protein>
    <submittedName>
        <fullName evidence="2">Rab-GTPase-TBC domain</fullName>
    </submittedName>
</protein>